<evidence type="ECO:0000313" key="7">
    <source>
        <dbReference type="Proteomes" id="UP001409291"/>
    </source>
</evidence>
<gene>
    <name evidence="3" type="primary">cobB</name>
    <name evidence="6" type="ORF">ABE541_23320</name>
</gene>
<feature type="binding site" evidence="3">
    <location>
        <begin position="10"/>
        <end position="29"/>
    </location>
    <ligand>
        <name>NAD(+)</name>
        <dbReference type="ChEBI" id="CHEBI:57540"/>
    </ligand>
</feature>
<dbReference type="InterPro" id="IPR026590">
    <property type="entry name" value="Ssirtuin_cat_dom"/>
</dbReference>
<feature type="binding site" evidence="3">
    <location>
        <position position="54"/>
    </location>
    <ligand>
        <name>substrate</name>
    </ligand>
</feature>
<protein>
    <recommendedName>
        <fullName evidence="3">NAD-dependent protein deacylase</fullName>
        <ecNumber evidence="3">2.3.1.286</ecNumber>
    </recommendedName>
    <alternativeName>
        <fullName evidence="3">Regulatory protein SIR2 homolog</fullName>
    </alternativeName>
</protein>
<dbReference type="EC" id="2.3.1.286" evidence="3"/>
<dbReference type="EMBL" id="JBDJNQ010000014">
    <property type="protein sequence ID" value="MEN5380217.1"/>
    <property type="molecule type" value="Genomic_DNA"/>
</dbReference>
<dbReference type="Gene3D" id="3.40.50.1220">
    <property type="entry name" value="TPP-binding domain"/>
    <property type="match status" value="1"/>
</dbReference>
<comment type="caution">
    <text evidence="6">The sequence shown here is derived from an EMBL/GenBank/DDBJ whole genome shotgun (WGS) entry which is preliminary data.</text>
</comment>
<dbReference type="PANTHER" id="PTHR11085">
    <property type="entry name" value="NAD-DEPENDENT PROTEIN DEACYLASE SIRTUIN-5, MITOCHONDRIAL-RELATED"/>
    <property type="match status" value="1"/>
</dbReference>
<keyword evidence="6" id="KW-0012">Acyltransferase</keyword>
<feature type="binding site" evidence="3">
    <location>
        <begin position="200"/>
        <end position="202"/>
    </location>
    <ligand>
        <name>NAD(+)</name>
        <dbReference type="ChEBI" id="CHEBI:57540"/>
    </ligand>
</feature>
<keyword evidence="2 3" id="KW-0520">NAD</keyword>
<evidence type="ECO:0000256" key="1">
    <source>
        <dbReference type="ARBA" id="ARBA00022679"/>
    </source>
</evidence>
<evidence type="ECO:0000256" key="4">
    <source>
        <dbReference type="PROSITE-ProRule" id="PRU00236"/>
    </source>
</evidence>
<feature type="binding site" evidence="3">
    <location>
        <begin position="171"/>
        <end position="173"/>
    </location>
    <ligand>
        <name>NAD(+)</name>
        <dbReference type="ChEBI" id="CHEBI:57540"/>
    </ligand>
</feature>
<comment type="similarity">
    <text evidence="3">Belongs to the sirtuin family. Class III subfamily.</text>
</comment>
<feature type="binding site" evidence="3">
    <location>
        <position position="57"/>
    </location>
    <ligand>
        <name>substrate</name>
    </ligand>
</feature>
<dbReference type="PROSITE" id="PS50305">
    <property type="entry name" value="SIRTUIN"/>
    <property type="match status" value="1"/>
</dbReference>
<evidence type="ECO:0000259" key="5">
    <source>
        <dbReference type="PROSITE" id="PS50305"/>
    </source>
</evidence>
<organism evidence="6 7">
    <name type="scientific">Sphingobacterium kitahiroshimense</name>
    <dbReference type="NCBI Taxonomy" id="470446"/>
    <lineage>
        <taxon>Bacteria</taxon>
        <taxon>Pseudomonadati</taxon>
        <taxon>Bacteroidota</taxon>
        <taxon>Sphingobacteriia</taxon>
        <taxon>Sphingobacteriales</taxon>
        <taxon>Sphingobacteriaceae</taxon>
        <taxon>Sphingobacterium</taxon>
    </lineage>
</organism>
<proteinExistence type="inferred from homology"/>
<dbReference type="InterPro" id="IPR029035">
    <property type="entry name" value="DHS-like_NAD/FAD-binding_dom"/>
</dbReference>
<dbReference type="InterPro" id="IPR050134">
    <property type="entry name" value="NAD-dep_sirtuin_deacylases"/>
</dbReference>
<evidence type="ECO:0000313" key="6">
    <source>
        <dbReference type="EMBL" id="MEN5380217.1"/>
    </source>
</evidence>
<feature type="binding site" evidence="3">
    <location>
        <position position="215"/>
    </location>
    <ligand>
        <name>NAD(+)</name>
        <dbReference type="ChEBI" id="CHEBI:57540"/>
    </ligand>
</feature>
<dbReference type="GO" id="GO:0034979">
    <property type="term" value="F:NAD-dependent protein lysine deacetylase activity"/>
    <property type="evidence" value="ECO:0007669"/>
    <property type="project" value="UniProtKB-EC"/>
</dbReference>
<comment type="function">
    <text evidence="3">NAD-dependent lysine deacetylase and desuccinylase that specifically removes acetyl and succinyl groups on target proteins. Modulates the activities of several proteins which are inactive in their acylated form.</text>
</comment>
<reference evidence="6 7" key="1">
    <citation type="submission" date="2024-04" db="EMBL/GenBank/DDBJ databases">
        <title>WGS of bacteria from Torrens River.</title>
        <authorList>
            <person name="Wyrsch E.R."/>
            <person name="Drigo B."/>
        </authorList>
    </citation>
    <scope>NUCLEOTIDE SEQUENCE [LARGE SCALE GENOMIC DNA]</scope>
    <source>
        <strain evidence="6 7">TWI391</strain>
    </source>
</reference>
<dbReference type="Gene3D" id="3.30.1600.10">
    <property type="entry name" value="SIR2/SIRT2 'Small Domain"/>
    <property type="match status" value="1"/>
</dbReference>
<dbReference type="InterPro" id="IPR003000">
    <property type="entry name" value="Sirtuin"/>
</dbReference>
<name>A0ABV0C0D9_9SPHI</name>
<comment type="catalytic activity">
    <reaction evidence="3">
        <text>N(6)-succinyl-L-lysyl-[protein] + NAD(+) + H2O = 2''-O-succinyl-ADP-D-ribose + nicotinamide + L-lysyl-[protein]</text>
        <dbReference type="Rhea" id="RHEA:47668"/>
        <dbReference type="Rhea" id="RHEA-COMP:9752"/>
        <dbReference type="Rhea" id="RHEA-COMP:11877"/>
        <dbReference type="ChEBI" id="CHEBI:15377"/>
        <dbReference type="ChEBI" id="CHEBI:17154"/>
        <dbReference type="ChEBI" id="CHEBI:29969"/>
        <dbReference type="ChEBI" id="CHEBI:57540"/>
        <dbReference type="ChEBI" id="CHEBI:87830"/>
        <dbReference type="ChEBI" id="CHEBI:87832"/>
    </reaction>
</comment>
<sequence>MKKKIIVFTGAGISAESGIKTFRDADGLWEGHDVDDVASIDGWYRNPKLVQDFYNMRRQVAMQAKPNAAHQALVVLGKSFDVQIVTQNVDTLHERAGSDHVLHLHGRLDQACSSKDKKLIYPIDGYEIKMGDLCEKGSQLRPNIVWFGEAVPNMETAIHMAREADIMIVIGTSLAVYPAAGLVDVIAPTCDLYVVDKQINTSRIPKRASTIESAASEAVPYLVAQLIERYATL</sequence>
<dbReference type="SUPFAM" id="SSF52467">
    <property type="entry name" value="DHS-like NAD/FAD-binding domain"/>
    <property type="match status" value="1"/>
</dbReference>
<evidence type="ECO:0000256" key="3">
    <source>
        <dbReference type="HAMAP-Rule" id="MF_01121"/>
    </source>
</evidence>
<comment type="subcellular location">
    <subcellularLocation>
        <location evidence="3">Cytoplasm</location>
    </subcellularLocation>
</comment>
<keyword evidence="1 6" id="KW-0808">Transferase</keyword>
<keyword evidence="7" id="KW-1185">Reference proteome</keyword>
<feature type="active site" description="Proton acceptor" evidence="3">
    <location>
        <position position="105"/>
    </location>
</feature>
<dbReference type="HAMAP" id="MF_01121">
    <property type="entry name" value="Sirtuin_ClassIII"/>
    <property type="match status" value="1"/>
</dbReference>
<keyword evidence="3" id="KW-0963">Cytoplasm</keyword>
<accession>A0ABV0C0D9</accession>
<feature type="binding site" evidence="3">
    <location>
        <begin position="87"/>
        <end position="90"/>
    </location>
    <ligand>
        <name>NAD(+)</name>
        <dbReference type="ChEBI" id="CHEBI:57540"/>
    </ligand>
</feature>
<dbReference type="InterPro" id="IPR026591">
    <property type="entry name" value="Sirtuin_cat_small_dom_sf"/>
</dbReference>
<evidence type="ECO:0000256" key="2">
    <source>
        <dbReference type="ARBA" id="ARBA00023027"/>
    </source>
</evidence>
<dbReference type="PANTHER" id="PTHR11085:SF4">
    <property type="entry name" value="NAD-DEPENDENT PROTEIN DEACYLASE"/>
    <property type="match status" value="1"/>
</dbReference>
<comment type="domain">
    <text evidence="3">2 residues (Tyr-54 and Arg-57) present in a large hydrophobic pocket are probably involved in substrate specificity. They are important for desuccinylation activity, but dispensable for deacetylation activity.</text>
</comment>
<dbReference type="InterPro" id="IPR027546">
    <property type="entry name" value="Sirtuin_class_III"/>
</dbReference>
<feature type="domain" description="Deacetylase sirtuin-type" evidence="5">
    <location>
        <begin position="1"/>
        <end position="229"/>
    </location>
</feature>
<comment type="caution">
    <text evidence="3 4">Lacks conserved residue(s) required for the propagation of feature annotation.</text>
</comment>
<comment type="catalytic activity">
    <reaction evidence="3">
        <text>N(6)-acetyl-L-lysyl-[protein] + NAD(+) + H2O = 2''-O-acetyl-ADP-D-ribose + nicotinamide + L-lysyl-[protein]</text>
        <dbReference type="Rhea" id="RHEA:43636"/>
        <dbReference type="Rhea" id="RHEA-COMP:9752"/>
        <dbReference type="Rhea" id="RHEA-COMP:10731"/>
        <dbReference type="ChEBI" id="CHEBI:15377"/>
        <dbReference type="ChEBI" id="CHEBI:17154"/>
        <dbReference type="ChEBI" id="CHEBI:29969"/>
        <dbReference type="ChEBI" id="CHEBI:57540"/>
        <dbReference type="ChEBI" id="CHEBI:61930"/>
        <dbReference type="ChEBI" id="CHEBI:83767"/>
        <dbReference type="EC" id="2.3.1.286"/>
    </reaction>
</comment>
<dbReference type="Pfam" id="PF02146">
    <property type="entry name" value="SIR2"/>
    <property type="match status" value="1"/>
</dbReference>
<dbReference type="Proteomes" id="UP001409291">
    <property type="component" value="Unassembled WGS sequence"/>
</dbReference>
<dbReference type="RefSeq" id="WP_346583110.1">
    <property type="nucleotide sequence ID" value="NZ_JBDJNQ010000014.1"/>
</dbReference>